<name>A0A3G6J1Q7_9CORY</name>
<evidence type="ECO:0000313" key="5">
    <source>
        <dbReference type="Proteomes" id="UP000271587"/>
    </source>
</evidence>
<dbReference type="Proteomes" id="UP000271587">
    <property type="component" value="Chromosome"/>
</dbReference>
<keyword evidence="5" id="KW-1185">Reference proteome</keyword>
<dbReference type="EMBL" id="CP033897">
    <property type="protein sequence ID" value="AZA10908.1"/>
    <property type="molecule type" value="Genomic_DNA"/>
</dbReference>
<keyword evidence="2" id="KW-0472">Membrane</keyword>
<feature type="region of interest" description="Disordered" evidence="1">
    <location>
        <begin position="195"/>
        <end position="214"/>
    </location>
</feature>
<evidence type="ECO:0000256" key="2">
    <source>
        <dbReference type="SAM" id="Phobius"/>
    </source>
</evidence>
<reference evidence="4 5" key="1">
    <citation type="submission" date="2018-11" db="EMBL/GenBank/DDBJ databases">
        <authorList>
            <person name="Kleinhagauer T."/>
            <person name="Glaeser S.P."/>
            <person name="Spergser J."/>
            <person name="Ruckert C."/>
            <person name="Kaempfer P."/>
            <person name="Busse H.-J."/>
        </authorList>
    </citation>
    <scope>NUCLEOTIDE SEQUENCE [LARGE SCALE GENOMIC DNA]</scope>
    <source>
        <strain evidence="4 5">W8</strain>
    </source>
</reference>
<dbReference type="GO" id="GO:0005886">
    <property type="term" value="C:plasma membrane"/>
    <property type="evidence" value="ECO:0007669"/>
    <property type="project" value="InterPro"/>
</dbReference>
<dbReference type="PANTHER" id="PTHR37461">
    <property type="entry name" value="ANTI-SIGMA-K FACTOR RSKA"/>
    <property type="match status" value="1"/>
</dbReference>
<dbReference type="KEGG" id="cgk:CGERO_02925"/>
<dbReference type="Pfam" id="PF10099">
    <property type="entry name" value="RskA_C"/>
    <property type="match status" value="1"/>
</dbReference>
<evidence type="ECO:0000259" key="3">
    <source>
        <dbReference type="Pfam" id="PF10099"/>
    </source>
</evidence>
<feature type="transmembrane region" description="Helical" evidence="2">
    <location>
        <begin position="79"/>
        <end position="101"/>
    </location>
</feature>
<dbReference type="GO" id="GO:0006417">
    <property type="term" value="P:regulation of translation"/>
    <property type="evidence" value="ECO:0007669"/>
    <property type="project" value="TreeGrafter"/>
</dbReference>
<gene>
    <name evidence="4" type="primary">rskA</name>
    <name evidence="4" type="ORF">CGERO_02925</name>
</gene>
<dbReference type="AlphaFoldDB" id="A0A3G6J1Q7"/>
<dbReference type="InterPro" id="IPR018764">
    <property type="entry name" value="RskA_C"/>
</dbReference>
<dbReference type="InterPro" id="IPR051474">
    <property type="entry name" value="Anti-sigma-K/W_factor"/>
</dbReference>
<evidence type="ECO:0000256" key="1">
    <source>
        <dbReference type="SAM" id="MobiDB-lite"/>
    </source>
</evidence>
<keyword evidence="2" id="KW-1133">Transmembrane helix</keyword>
<evidence type="ECO:0000313" key="4">
    <source>
        <dbReference type="EMBL" id="AZA10908.1"/>
    </source>
</evidence>
<proteinExistence type="predicted"/>
<organism evidence="4 5">
    <name type="scientific">Corynebacterium gerontici</name>
    <dbReference type="NCBI Taxonomy" id="2079234"/>
    <lineage>
        <taxon>Bacteria</taxon>
        <taxon>Bacillati</taxon>
        <taxon>Actinomycetota</taxon>
        <taxon>Actinomycetes</taxon>
        <taxon>Mycobacteriales</taxon>
        <taxon>Corynebacteriaceae</taxon>
        <taxon>Corynebacterium</taxon>
    </lineage>
</organism>
<dbReference type="GO" id="GO:0016989">
    <property type="term" value="F:sigma factor antagonist activity"/>
    <property type="evidence" value="ECO:0007669"/>
    <property type="project" value="TreeGrafter"/>
</dbReference>
<accession>A0A3G6J1Q7</accession>
<sequence>MLAALSALGALPEDEQRAADELRDEEFAHHEGQFRDIAAGLSAEVAMPNEETAWQRLRADIGTEGASVTAIATRRKRQVWLASVAAVLVLIVGVIAVPRVMKSPESEVTQAAVNTVEVPVAGGTVTLEYRPGFDQAKVQLHNVPAPPPDQAYQMWLLKDSGPSSAGVMESEEVVPDMEADIDGVAQAKAFMITQEPAGGSSAPSKTLFEVSLES</sequence>
<protein>
    <submittedName>
        <fullName evidence="4">Anti-sigma-K factor RskA</fullName>
    </submittedName>
</protein>
<feature type="domain" description="Anti-sigma K factor RskA C-terminal" evidence="3">
    <location>
        <begin position="80"/>
        <end position="204"/>
    </location>
</feature>
<dbReference type="PANTHER" id="PTHR37461:SF1">
    <property type="entry name" value="ANTI-SIGMA-K FACTOR RSKA"/>
    <property type="match status" value="1"/>
</dbReference>
<keyword evidence="2" id="KW-0812">Transmembrane</keyword>